<dbReference type="NCBIfam" id="TIGR02292">
    <property type="entry name" value="ygfB_yecA"/>
    <property type="match status" value="1"/>
</dbReference>
<evidence type="ECO:0000313" key="2">
    <source>
        <dbReference type="EMBL" id="RUO24436.1"/>
    </source>
</evidence>
<dbReference type="InterPro" id="IPR011978">
    <property type="entry name" value="YgfB-like"/>
</dbReference>
<dbReference type="Proteomes" id="UP000288293">
    <property type="component" value="Unassembled WGS sequence"/>
</dbReference>
<dbReference type="EMBL" id="PIPL01000002">
    <property type="protein sequence ID" value="RUO24436.1"/>
    <property type="molecule type" value="Genomic_DNA"/>
</dbReference>
<evidence type="ECO:0000256" key="1">
    <source>
        <dbReference type="ARBA" id="ARBA00038308"/>
    </source>
</evidence>
<name>A0A432W4M5_9GAMM</name>
<dbReference type="SUPFAM" id="SSF101327">
    <property type="entry name" value="YgfB-like"/>
    <property type="match status" value="1"/>
</dbReference>
<sequence length="190" mass="20797">MTESTARAYDALNQHLQREDMVLCAAELHGMLTGLIASGAPAESEKWHDVMADLANEGNAFSVGMKSLLRDLSAEIISELEDPELGFQLLLPGDEEALNERLKALTQWVQSFLAGFGVNQQNLAKASADLQEAINDMAEIALLSDDVEADEEGERAFYEVSEYVRISSIMCFNELGQLKSAAAPHNKTIH</sequence>
<dbReference type="AlphaFoldDB" id="A0A432W4M5"/>
<dbReference type="GO" id="GO:0005829">
    <property type="term" value="C:cytosol"/>
    <property type="evidence" value="ECO:0007669"/>
    <property type="project" value="TreeGrafter"/>
</dbReference>
<comment type="caution">
    <text evidence="2">The sequence shown here is derived from an EMBL/GenBank/DDBJ whole genome shotgun (WGS) entry which is preliminary data.</text>
</comment>
<organism evidence="2 3">
    <name type="scientific">Aliidiomarina minuta</name>
    <dbReference type="NCBI Taxonomy" id="880057"/>
    <lineage>
        <taxon>Bacteria</taxon>
        <taxon>Pseudomonadati</taxon>
        <taxon>Pseudomonadota</taxon>
        <taxon>Gammaproteobacteria</taxon>
        <taxon>Alteromonadales</taxon>
        <taxon>Idiomarinaceae</taxon>
        <taxon>Aliidiomarina</taxon>
    </lineage>
</organism>
<dbReference type="RefSeq" id="WP_126804139.1">
    <property type="nucleotide sequence ID" value="NZ_PIPL01000002.1"/>
</dbReference>
<dbReference type="PANTHER" id="PTHR37528">
    <property type="entry name" value="UPF0149 PROTEIN YGFB"/>
    <property type="match status" value="1"/>
</dbReference>
<reference evidence="2 3" key="1">
    <citation type="journal article" date="2011" name="Front. Microbiol.">
        <title>Genomic signatures of strain selection and enhancement in Bacillus atrophaeus var. globigii, a historical biowarfare simulant.</title>
        <authorList>
            <person name="Gibbons H.S."/>
            <person name="Broomall S.M."/>
            <person name="McNew L.A."/>
            <person name="Daligault H."/>
            <person name="Chapman C."/>
            <person name="Bruce D."/>
            <person name="Karavis M."/>
            <person name="Krepps M."/>
            <person name="McGregor P.A."/>
            <person name="Hong C."/>
            <person name="Park K.H."/>
            <person name="Akmal A."/>
            <person name="Feldman A."/>
            <person name="Lin J.S."/>
            <person name="Chang W.E."/>
            <person name="Higgs B.W."/>
            <person name="Demirev P."/>
            <person name="Lindquist J."/>
            <person name="Liem A."/>
            <person name="Fochler E."/>
            <person name="Read T.D."/>
            <person name="Tapia R."/>
            <person name="Johnson S."/>
            <person name="Bishop-Lilly K.A."/>
            <person name="Detter C."/>
            <person name="Han C."/>
            <person name="Sozhamannan S."/>
            <person name="Rosenzweig C.N."/>
            <person name="Skowronski E.W."/>
        </authorList>
    </citation>
    <scope>NUCLEOTIDE SEQUENCE [LARGE SCALE GENOMIC DNA]</scope>
    <source>
        <strain evidence="2 3">MLST1</strain>
    </source>
</reference>
<dbReference type="Gene3D" id="1.20.120.740">
    <property type="entry name" value="YgfB uncharacterised protein family UPF0149, PF03695"/>
    <property type="match status" value="1"/>
</dbReference>
<dbReference type="PANTHER" id="PTHR37528:SF1">
    <property type="entry name" value="UPF0149 PROTEIN YGFB"/>
    <property type="match status" value="1"/>
</dbReference>
<gene>
    <name evidence="2" type="ORF">CWE09_11275</name>
</gene>
<comment type="similarity">
    <text evidence="1">Belongs to the UPF0149 family.</text>
</comment>
<evidence type="ECO:0000313" key="3">
    <source>
        <dbReference type="Proteomes" id="UP000288293"/>
    </source>
</evidence>
<proteinExistence type="inferred from homology"/>
<dbReference type="OrthoDB" id="9783391at2"/>
<keyword evidence="3" id="KW-1185">Reference proteome</keyword>
<dbReference type="InterPro" id="IPR036255">
    <property type="entry name" value="YgfB-like_sf"/>
</dbReference>
<protein>
    <submittedName>
        <fullName evidence="2">YecA family protein</fullName>
    </submittedName>
</protein>
<accession>A0A432W4M5</accession>
<dbReference type="Pfam" id="PF03695">
    <property type="entry name" value="UPF0149"/>
    <property type="match status" value="1"/>
</dbReference>